<protein>
    <submittedName>
        <fullName evidence="2">Uncharacterized protein</fullName>
    </submittedName>
</protein>
<dbReference type="EMBL" id="QZBD01000251">
    <property type="protein sequence ID" value="THY22962.1"/>
    <property type="molecule type" value="Genomic_DNA"/>
</dbReference>
<feature type="region of interest" description="Disordered" evidence="1">
    <location>
        <begin position="1"/>
        <end position="86"/>
    </location>
</feature>
<feature type="compositionally biased region" description="Low complexity" evidence="1">
    <location>
        <begin position="33"/>
        <end position="53"/>
    </location>
</feature>
<gene>
    <name evidence="2" type="ORF">D6D01_06137</name>
</gene>
<dbReference type="Proteomes" id="UP000306584">
    <property type="component" value="Unassembled WGS sequence"/>
</dbReference>
<sequence length="128" mass="13454">MSTIRPVPPEEPQSTPTTSAPAAPKSLFGGPYTTPTTDTSAPSTPTTTATLTPNGRHRAASPPRSFSGPPPSPGWSTFEMSGMPPTPATLAARAAMAQPQDWPDIWSSMQDLILDSMETWVSTVEACL</sequence>
<dbReference type="AlphaFoldDB" id="A0A4S9L362"/>
<name>A0A4S9L362_AURPU</name>
<reference evidence="2 3" key="1">
    <citation type="submission" date="2018-10" db="EMBL/GenBank/DDBJ databases">
        <title>Fifty Aureobasidium pullulans genomes reveal a recombining polyextremotolerant generalist.</title>
        <authorList>
            <person name="Gostincar C."/>
            <person name="Turk M."/>
            <person name="Zajc J."/>
            <person name="Gunde-Cimerman N."/>
        </authorList>
    </citation>
    <scope>NUCLEOTIDE SEQUENCE [LARGE SCALE GENOMIC DNA]</scope>
    <source>
        <strain evidence="2 3">EXF-6604</strain>
    </source>
</reference>
<feature type="compositionally biased region" description="Low complexity" evidence="1">
    <location>
        <begin position="12"/>
        <end position="24"/>
    </location>
</feature>
<comment type="caution">
    <text evidence="2">The sequence shown here is derived from an EMBL/GenBank/DDBJ whole genome shotgun (WGS) entry which is preliminary data.</text>
</comment>
<accession>A0A4S9L362</accession>
<evidence type="ECO:0000313" key="3">
    <source>
        <dbReference type="Proteomes" id="UP000306584"/>
    </source>
</evidence>
<proteinExistence type="predicted"/>
<feature type="compositionally biased region" description="Pro residues" evidence="1">
    <location>
        <begin position="1"/>
        <end position="11"/>
    </location>
</feature>
<evidence type="ECO:0000313" key="2">
    <source>
        <dbReference type="EMBL" id="THY22962.1"/>
    </source>
</evidence>
<evidence type="ECO:0000256" key="1">
    <source>
        <dbReference type="SAM" id="MobiDB-lite"/>
    </source>
</evidence>
<organism evidence="2 3">
    <name type="scientific">Aureobasidium pullulans</name>
    <name type="common">Black yeast</name>
    <name type="synonym">Pullularia pullulans</name>
    <dbReference type="NCBI Taxonomy" id="5580"/>
    <lineage>
        <taxon>Eukaryota</taxon>
        <taxon>Fungi</taxon>
        <taxon>Dikarya</taxon>
        <taxon>Ascomycota</taxon>
        <taxon>Pezizomycotina</taxon>
        <taxon>Dothideomycetes</taxon>
        <taxon>Dothideomycetidae</taxon>
        <taxon>Dothideales</taxon>
        <taxon>Saccotheciaceae</taxon>
        <taxon>Aureobasidium</taxon>
    </lineage>
</organism>